<sequence>MNDFKSELDDLLDELERCCASQHFEIADDIRAKIHKLVEDKIKEI</sequence>
<reference evidence="2" key="1">
    <citation type="journal article" date="2021" name="Proc. Natl. Acad. Sci. U.S.A.">
        <title>A Catalog of Tens of Thousands of Viruses from Human Metagenomes Reveals Hidden Associations with Chronic Diseases.</title>
        <authorList>
            <person name="Tisza M.J."/>
            <person name="Buck C.B."/>
        </authorList>
    </citation>
    <scope>NUCLEOTIDE SEQUENCE</scope>
    <source>
        <strain evidence="2">CtXYk3</strain>
    </source>
</reference>
<feature type="domain" description="UVR" evidence="1">
    <location>
        <begin position="5"/>
        <end position="37"/>
    </location>
</feature>
<evidence type="ECO:0000259" key="1">
    <source>
        <dbReference type="Pfam" id="PF02151"/>
    </source>
</evidence>
<dbReference type="InterPro" id="IPR001943">
    <property type="entry name" value="UVR_dom"/>
</dbReference>
<dbReference type="EMBL" id="BK032743">
    <property type="protein sequence ID" value="DAF57907.1"/>
    <property type="molecule type" value="Genomic_DNA"/>
</dbReference>
<proteinExistence type="predicted"/>
<accession>A0A8S5T4G5</accession>
<protein>
    <submittedName>
        <fullName evidence="2">UvrABC system protein B</fullName>
    </submittedName>
</protein>
<organism evidence="2">
    <name type="scientific">Siphoviridae sp. ctXYk3</name>
    <dbReference type="NCBI Taxonomy" id="2827886"/>
    <lineage>
        <taxon>Viruses</taxon>
        <taxon>Duplodnaviria</taxon>
        <taxon>Heunggongvirae</taxon>
        <taxon>Uroviricota</taxon>
        <taxon>Caudoviricetes</taxon>
    </lineage>
</organism>
<dbReference type="Pfam" id="PF02151">
    <property type="entry name" value="UVR"/>
    <property type="match status" value="1"/>
</dbReference>
<name>A0A8S5T4G5_9CAUD</name>
<evidence type="ECO:0000313" key="2">
    <source>
        <dbReference type="EMBL" id="DAF57907.1"/>
    </source>
</evidence>